<protein>
    <submittedName>
        <fullName evidence="1">Uncharacterized protein</fullName>
    </submittedName>
</protein>
<comment type="caution">
    <text evidence="1">The sequence shown here is derived from an EMBL/GenBank/DDBJ whole genome shotgun (WGS) entry which is preliminary data.</text>
</comment>
<evidence type="ECO:0000313" key="1">
    <source>
        <dbReference type="EMBL" id="KAE9293584.1"/>
    </source>
</evidence>
<dbReference type="Proteomes" id="UP000486351">
    <property type="component" value="Unassembled WGS sequence"/>
</dbReference>
<name>A0A6G0QLY7_9STRA</name>
<dbReference type="AlphaFoldDB" id="A0A6G0QLY7"/>
<reference evidence="1 2" key="1">
    <citation type="submission" date="2018-09" db="EMBL/GenBank/DDBJ databases">
        <title>Genomic investigation of the strawberry pathogen Phytophthora fragariae indicates pathogenicity is determined by transcriptional variation in three key races.</title>
        <authorList>
            <person name="Adams T.M."/>
            <person name="Armitage A.D."/>
            <person name="Sobczyk M.K."/>
            <person name="Bates H.J."/>
            <person name="Dunwell J.M."/>
            <person name="Nellist C.F."/>
            <person name="Harrison R.J."/>
        </authorList>
    </citation>
    <scope>NUCLEOTIDE SEQUENCE [LARGE SCALE GENOMIC DNA]</scope>
    <source>
        <strain evidence="1 2">NOV-77</strain>
    </source>
</reference>
<sequence>MCLCVNRCIDHELAQFARQRSTRQLQVAVLFLPCWSLLRRRRGNQAPVALTIGFPSLAQVTPPLDPAHLLLSPFR</sequence>
<proteinExistence type="predicted"/>
<evidence type="ECO:0000313" key="2">
    <source>
        <dbReference type="Proteomes" id="UP000486351"/>
    </source>
</evidence>
<dbReference type="EMBL" id="QXFY01002698">
    <property type="protein sequence ID" value="KAE9293584.1"/>
    <property type="molecule type" value="Genomic_DNA"/>
</dbReference>
<gene>
    <name evidence="1" type="ORF">PF008_g24761</name>
</gene>
<accession>A0A6G0QLY7</accession>
<organism evidence="1 2">
    <name type="scientific">Phytophthora fragariae</name>
    <dbReference type="NCBI Taxonomy" id="53985"/>
    <lineage>
        <taxon>Eukaryota</taxon>
        <taxon>Sar</taxon>
        <taxon>Stramenopiles</taxon>
        <taxon>Oomycota</taxon>
        <taxon>Peronosporomycetes</taxon>
        <taxon>Peronosporales</taxon>
        <taxon>Peronosporaceae</taxon>
        <taxon>Phytophthora</taxon>
    </lineage>
</organism>